<reference evidence="2 3" key="1">
    <citation type="submission" date="2019-02" db="EMBL/GenBank/DDBJ databases">
        <title>Deep-cultivation of Planctomycetes and their phenomic and genomic characterization uncovers novel biology.</title>
        <authorList>
            <person name="Wiegand S."/>
            <person name="Jogler M."/>
            <person name="Boedeker C."/>
            <person name="Pinto D."/>
            <person name="Vollmers J."/>
            <person name="Rivas-Marin E."/>
            <person name="Kohn T."/>
            <person name="Peeters S.H."/>
            <person name="Heuer A."/>
            <person name="Rast P."/>
            <person name="Oberbeckmann S."/>
            <person name="Bunk B."/>
            <person name="Jeske O."/>
            <person name="Meyerdierks A."/>
            <person name="Storesund J.E."/>
            <person name="Kallscheuer N."/>
            <person name="Luecker S."/>
            <person name="Lage O.M."/>
            <person name="Pohl T."/>
            <person name="Merkel B.J."/>
            <person name="Hornburger P."/>
            <person name="Mueller R.-W."/>
            <person name="Bruemmer F."/>
            <person name="Labrenz M."/>
            <person name="Spormann A.M."/>
            <person name="Op den Camp H."/>
            <person name="Overmann J."/>
            <person name="Amann R."/>
            <person name="Jetten M.S.M."/>
            <person name="Mascher T."/>
            <person name="Medema M.H."/>
            <person name="Devos D.P."/>
            <person name="Kaster A.-K."/>
            <person name="Ovreas L."/>
            <person name="Rohde M."/>
            <person name="Galperin M.Y."/>
            <person name="Jogler C."/>
        </authorList>
    </citation>
    <scope>NUCLEOTIDE SEQUENCE [LARGE SCALE GENOMIC DNA]</scope>
    <source>
        <strain evidence="2 3">Mal52</strain>
    </source>
</reference>
<name>A0A517ZHK2_9PLAN</name>
<dbReference type="RefSeq" id="WP_145373977.1">
    <property type="nucleotide sequence ID" value="NZ_CP036270.1"/>
</dbReference>
<feature type="domain" description="NAD-dependent epimerase/dehydratase" evidence="1">
    <location>
        <begin position="3"/>
        <end position="228"/>
    </location>
</feature>
<dbReference type="EMBL" id="CP036276">
    <property type="protein sequence ID" value="QDU41958.1"/>
    <property type="molecule type" value="Genomic_DNA"/>
</dbReference>
<accession>A0A517ZHK2</accession>
<dbReference type="AlphaFoldDB" id="A0A517ZHK2"/>
<proteinExistence type="predicted"/>
<protein>
    <submittedName>
        <fullName evidence="2">UDP-glucose 4-epimerase</fullName>
        <ecNumber evidence="2">5.1.3.2</ecNumber>
    </submittedName>
</protein>
<dbReference type="SUPFAM" id="SSF51735">
    <property type="entry name" value="NAD(P)-binding Rossmann-fold domains"/>
    <property type="match status" value="1"/>
</dbReference>
<keyword evidence="2" id="KW-0413">Isomerase</keyword>
<dbReference type="KEGG" id="sdyn:Mal52_04130"/>
<dbReference type="Pfam" id="PF01370">
    <property type="entry name" value="Epimerase"/>
    <property type="match status" value="1"/>
</dbReference>
<dbReference type="GO" id="GO:0003978">
    <property type="term" value="F:UDP-glucose 4-epimerase activity"/>
    <property type="evidence" value="ECO:0007669"/>
    <property type="project" value="UniProtKB-EC"/>
</dbReference>
<dbReference type="InterPro" id="IPR050177">
    <property type="entry name" value="Lipid_A_modif_metabolic_enz"/>
</dbReference>
<dbReference type="CDD" id="cd08946">
    <property type="entry name" value="SDR_e"/>
    <property type="match status" value="1"/>
</dbReference>
<organism evidence="2 3">
    <name type="scientific">Symmachiella dynata</name>
    <dbReference type="NCBI Taxonomy" id="2527995"/>
    <lineage>
        <taxon>Bacteria</taxon>
        <taxon>Pseudomonadati</taxon>
        <taxon>Planctomycetota</taxon>
        <taxon>Planctomycetia</taxon>
        <taxon>Planctomycetales</taxon>
        <taxon>Planctomycetaceae</taxon>
        <taxon>Symmachiella</taxon>
    </lineage>
</organism>
<evidence type="ECO:0000313" key="3">
    <source>
        <dbReference type="Proteomes" id="UP000319383"/>
    </source>
</evidence>
<dbReference type="Gene3D" id="3.40.50.720">
    <property type="entry name" value="NAD(P)-binding Rossmann-like Domain"/>
    <property type="match status" value="1"/>
</dbReference>
<evidence type="ECO:0000259" key="1">
    <source>
        <dbReference type="Pfam" id="PF01370"/>
    </source>
</evidence>
<dbReference type="PANTHER" id="PTHR43245:SF23">
    <property type="entry name" value="NAD(P)-BINDING DOMAIN-CONTAINING PROTEIN"/>
    <property type="match status" value="1"/>
</dbReference>
<dbReference type="EC" id="5.1.3.2" evidence="2"/>
<evidence type="ECO:0000313" key="2">
    <source>
        <dbReference type="EMBL" id="QDU41958.1"/>
    </source>
</evidence>
<dbReference type="Proteomes" id="UP000319383">
    <property type="component" value="Chromosome"/>
</dbReference>
<dbReference type="InterPro" id="IPR001509">
    <property type="entry name" value="Epimerase_deHydtase"/>
</dbReference>
<gene>
    <name evidence="2" type="primary">galE_2</name>
    <name evidence="2" type="ORF">Mal52_04130</name>
</gene>
<dbReference type="OrthoDB" id="258549at2"/>
<sequence length="305" mass="34051">MKILVTGGAGYVGVPLVSALLDAGHQVTIVDNFMFGFESVLHLVSRPNLKMIKNDVRNEDLSYLDDSDVVFHLAAISGYPECEANPNSAQRINLDASIRISDHLSKDQLLVFASTTSIYGASGSVSDEETEVAPVSLYGMTKLQAERVIMQRENSISLRWATVFGVAPRMRSGLMVNDFVQKAIHEGTLVLYSGDSKRTFMHVNDSVAGYLFALEHVDQMRGGVFNMGSEELNYSKRDIAENIHRYESFEIVDSSMCDKDVRHFYVSYAKAKALGFECQYSLDDGIVELIKLYRFFNPHSFIKAI</sequence>
<dbReference type="InterPro" id="IPR036291">
    <property type="entry name" value="NAD(P)-bd_dom_sf"/>
</dbReference>
<dbReference type="PANTHER" id="PTHR43245">
    <property type="entry name" value="BIFUNCTIONAL POLYMYXIN RESISTANCE PROTEIN ARNA"/>
    <property type="match status" value="1"/>
</dbReference>
<keyword evidence="3" id="KW-1185">Reference proteome</keyword>